<dbReference type="AlphaFoldDB" id="A0A6C0IKY7"/>
<sequence length="95" mass="11014">MTEQFVVESEIIIRAVDKPFHERQTLGVFATADVAYQFIEKYVADSKDLHTYFSRSIICSKDDYLECIETGRLVGINIVLGQFEDMIYVRKTLIQ</sequence>
<protein>
    <submittedName>
        <fullName evidence="1">Uncharacterized protein</fullName>
    </submittedName>
</protein>
<evidence type="ECO:0000313" key="1">
    <source>
        <dbReference type="EMBL" id="QHT92173.1"/>
    </source>
</evidence>
<name>A0A6C0IKY7_9ZZZZ</name>
<reference evidence="1" key="1">
    <citation type="journal article" date="2020" name="Nature">
        <title>Giant virus diversity and host interactions through global metagenomics.</title>
        <authorList>
            <person name="Schulz F."/>
            <person name="Roux S."/>
            <person name="Paez-Espino D."/>
            <person name="Jungbluth S."/>
            <person name="Walsh D.A."/>
            <person name="Denef V.J."/>
            <person name="McMahon K.D."/>
            <person name="Konstantinidis K.T."/>
            <person name="Eloe-Fadrosh E.A."/>
            <person name="Kyrpides N.C."/>
            <person name="Woyke T."/>
        </authorList>
    </citation>
    <scope>NUCLEOTIDE SEQUENCE</scope>
    <source>
        <strain evidence="1">GVMAG-M-3300023184-88</strain>
    </source>
</reference>
<proteinExistence type="predicted"/>
<organism evidence="1">
    <name type="scientific">viral metagenome</name>
    <dbReference type="NCBI Taxonomy" id="1070528"/>
    <lineage>
        <taxon>unclassified sequences</taxon>
        <taxon>metagenomes</taxon>
        <taxon>organismal metagenomes</taxon>
    </lineage>
</organism>
<dbReference type="EMBL" id="MN740182">
    <property type="protein sequence ID" value="QHT92173.1"/>
    <property type="molecule type" value="Genomic_DNA"/>
</dbReference>
<accession>A0A6C0IKY7</accession>